<name>Q5JKY5_ORYSJ</name>
<dbReference type="Proteomes" id="UP000817658">
    <property type="component" value="Chromosome 1"/>
</dbReference>
<accession>Q5JKY5</accession>
<gene>
    <name evidence="1" type="primary">B1147A04.16</name>
</gene>
<dbReference type="EMBL" id="AP003735">
    <property type="protein sequence ID" value="BAD87874.1"/>
    <property type="molecule type" value="Genomic_DNA"/>
</dbReference>
<protein>
    <submittedName>
        <fullName evidence="1">Uncharacterized protein B1147A04.16</fullName>
    </submittedName>
</protein>
<sequence length="84" mass="9633">MVPVTLVLPCRRLASPAGKARMTTSLMFPWRASCGLMISQNWRHKQSRSQCSSMGDVGFTMEACERGGRIEIPHRDFFTDRWTR</sequence>
<reference evidence="1" key="1">
    <citation type="journal article" date="2002" name="Nature">
        <title>The genome sequence and structure of rice chromosome 1.</title>
        <authorList>
            <person name="Sasaki T."/>
            <person name="Matsumoto T."/>
            <person name="Yamamoto K."/>
            <person name="Sakata K."/>
            <person name="Baba T."/>
            <person name="Katayose Y."/>
            <person name="Wu J."/>
            <person name="Niimura Y."/>
            <person name="Cheng Z."/>
            <person name="Nagamura Y."/>
            <person name="Antonio B.A."/>
            <person name="Kanamori H."/>
            <person name="Hosokawa S."/>
            <person name="Masukawa M."/>
            <person name="Arikawa K."/>
            <person name="Chiden Y."/>
            <person name="Hayashi M."/>
            <person name="Okamoto M."/>
            <person name="Ando T."/>
            <person name="Aoki H."/>
            <person name="Arita K."/>
            <person name="Hamada M."/>
            <person name="Harada C."/>
            <person name="Hijishita S."/>
            <person name="Honda M."/>
            <person name="Ichikawa Y."/>
            <person name="Idonuma A."/>
            <person name="Iijima M."/>
            <person name="Ikeda M."/>
            <person name="Ikeno M."/>
            <person name="Itoh S."/>
            <person name="Itoh T."/>
            <person name="Itoh Y."/>
            <person name="Itoh Y."/>
            <person name="Iwabuchi A."/>
            <person name="Kamiya K."/>
            <person name="Karasawa W."/>
            <person name="Katagiri S."/>
            <person name="Kikuta A."/>
            <person name="Kobayashi N."/>
            <person name="Kono I."/>
            <person name="Machita K."/>
            <person name="Maehara T."/>
            <person name="Mizuno H."/>
            <person name="Mizubayashi T."/>
            <person name="Mukai Y."/>
            <person name="Nagasaki H."/>
            <person name="Nakashima M."/>
            <person name="Nakama Y."/>
            <person name="Nakamichi Y."/>
            <person name="Nakamura M."/>
            <person name="Namiki N."/>
            <person name="Negishi M."/>
            <person name="Ohta I."/>
            <person name="Ono N."/>
            <person name="Saji S."/>
            <person name="Sakai K."/>
            <person name="Shibata M."/>
            <person name="Shimokawa T."/>
            <person name="Shomura A."/>
            <person name="Song J."/>
            <person name="Takazaki Y."/>
            <person name="Terasawa K."/>
            <person name="Tsuji K."/>
            <person name="Waki K."/>
            <person name="Yamagata H."/>
            <person name="Yamane H."/>
            <person name="Yoshiki S."/>
            <person name="Yoshihara R."/>
            <person name="Yukawa K."/>
            <person name="Zhong H."/>
            <person name="Iwama H."/>
            <person name="Endo T."/>
            <person name="Ito H."/>
            <person name="Hahn J.H."/>
            <person name="Kim H.I."/>
            <person name="Eun M.Y."/>
            <person name="Yano M."/>
            <person name="Jiang J."/>
            <person name="Gojobori T."/>
        </authorList>
    </citation>
    <scope>NUCLEOTIDE SEQUENCE [LARGE SCALE GENOMIC DNA]</scope>
</reference>
<proteinExistence type="predicted"/>
<organism evidence="1">
    <name type="scientific">Oryza sativa subsp. japonica</name>
    <name type="common">Rice</name>
    <dbReference type="NCBI Taxonomy" id="39947"/>
    <lineage>
        <taxon>Eukaryota</taxon>
        <taxon>Viridiplantae</taxon>
        <taxon>Streptophyta</taxon>
        <taxon>Embryophyta</taxon>
        <taxon>Tracheophyta</taxon>
        <taxon>Spermatophyta</taxon>
        <taxon>Magnoliopsida</taxon>
        <taxon>Liliopsida</taxon>
        <taxon>Poales</taxon>
        <taxon>Poaceae</taxon>
        <taxon>BOP clade</taxon>
        <taxon>Oryzoideae</taxon>
        <taxon>Oryzeae</taxon>
        <taxon>Oryzinae</taxon>
        <taxon>Oryza</taxon>
        <taxon>Oryza sativa</taxon>
    </lineage>
</organism>
<evidence type="ECO:0000313" key="1">
    <source>
        <dbReference type="EMBL" id="BAD87874.1"/>
    </source>
</evidence>
<dbReference type="AlphaFoldDB" id="Q5JKY5"/>